<evidence type="ECO:0000256" key="2">
    <source>
        <dbReference type="ARBA" id="ARBA00007879"/>
    </source>
</evidence>
<keyword evidence="11" id="KW-1185">Reference proteome</keyword>
<keyword evidence="5 10" id="KW-0560">Oxidoreductase</keyword>
<feature type="compositionally biased region" description="Polar residues" evidence="8">
    <location>
        <begin position="20"/>
        <end position="35"/>
    </location>
</feature>
<organism evidence="10 11">
    <name type="scientific">Skeletonema marinoi</name>
    <dbReference type="NCBI Taxonomy" id="267567"/>
    <lineage>
        <taxon>Eukaryota</taxon>
        <taxon>Sar</taxon>
        <taxon>Stramenopiles</taxon>
        <taxon>Ochrophyta</taxon>
        <taxon>Bacillariophyta</taxon>
        <taxon>Coscinodiscophyceae</taxon>
        <taxon>Thalassiosirophycidae</taxon>
        <taxon>Thalassiosirales</taxon>
        <taxon>Skeletonemataceae</taxon>
        <taxon>Skeletonema</taxon>
        <taxon>Skeletonema marinoi-dohrnii complex</taxon>
    </lineage>
</organism>
<dbReference type="AlphaFoldDB" id="A0AAD8YEQ1"/>
<gene>
    <name evidence="10" type="ORF">QTG54_004425</name>
</gene>
<dbReference type="InterPro" id="IPR032862">
    <property type="entry name" value="ALKBH6"/>
</dbReference>
<feature type="domain" description="Fe2OG dioxygenase" evidence="9">
    <location>
        <begin position="177"/>
        <end position="304"/>
    </location>
</feature>
<accession>A0AAD8YEQ1</accession>
<proteinExistence type="inferred from homology"/>
<evidence type="ECO:0000256" key="5">
    <source>
        <dbReference type="ARBA" id="ARBA00023002"/>
    </source>
</evidence>
<dbReference type="InterPro" id="IPR005123">
    <property type="entry name" value="Oxoglu/Fe-dep_dioxygenase_dom"/>
</dbReference>
<dbReference type="GO" id="GO:0051213">
    <property type="term" value="F:dioxygenase activity"/>
    <property type="evidence" value="ECO:0007669"/>
    <property type="project" value="UniProtKB-KW"/>
</dbReference>
<dbReference type="EC" id="1.14.11.-" evidence="10"/>
<evidence type="ECO:0000256" key="6">
    <source>
        <dbReference type="ARBA" id="ARBA00023004"/>
    </source>
</evidence>
<evidence type="ECO:0000256" key="1">
    <source>
        <dbReference type="ARBA" id="ARBA00004123"/>
    </source>
</evidence>
<name>A0AAD8YEQ1_9STRA</name>
<dbReference type="SUPFAM" id="SSF51197">
    <property type="entry name" value="Clavaminate synthase-like"/>
    <property type="match status" value="1"/>
</dbReference>
<evidence type="ECO:0000313" key="10">
    <source>
        <dbReference type="EMBL" id="KAK1745134.1"/>
    </source>
</evidence>
<keyword evidence="3" id="KW-0479">Metal-binding</keyword>
<dbReference type="PROSITE" id="PS51471">
    <property type="entry name" value="FE2OG_OXY"/>
    <property type="match status" value="1"/>
</dbReference>
<reference evidence="10" key="1">
    <citation type="submission" date="2023-06" db="EMBL/GenBank/DDBJ databases">
        <title>Survivors Of The Sea: Transcriptome response of Skeletonema marinoi to long-term dormancy.</title>
        <authorList>
            <person name="Pinder M.I.M."/>
            <person name="Kourtchenko O."/>
            <person name="Robertson E.K."/>
            <person name="Larsson T."/>
            <person name="Maumus F."/>
            <person name="Osuna-Cruz C.M."/>
            <person name="Vancaester E."/>
            <person name="Stenow R."/>
            <person name="Vandepoele K."/>
            <person name="Ploug H."/>
            <person name="Bruchert V."/>
            <person name="Godhe A."/>
            <person name="Topel M."/>
        </authorList>
    </citation>
    <scope>NUCLEOTIDE SEQUENCE</scope>
    <source>
        <strain evidence="10">R05AC</strain>
    </source>
</reference>
<dbReference type="PANTHER" id="PTHR46030">
    <property type="entry name" value="ALPHA-KETOGLUTARATE-DEPENDENT DIOXYGENASE ALKB HOMOLOG 6"/>
    <property type="match status" value="1"/>
</dbReference>
<keyword evidence="6" id="KW-0408">Iron</keyword>
<dbReference type="EMBL" id="JATAAI010000006">
    <property type="protein sequence ID" value="KAK1745134.1"/>
    <property type="molecule type" value="Genomic_DNA"/>
</dbReference>
<protein>
    <submittedName>
        <fullName evidence="10">Alpha-ketoglutarate-dependent dioxygenase alkB family protein</fullName>
        <ecNumber evidence="10">1.14.11.-</ecNumber>
    </submittedName>
</protein>
<dbReference type="Proteomes" id="UP001224775">
    <property type="component" value="Unassembled WGS sequence"/>
</dbReference>
<dbReference type="GO" id="GO:0046872">
    <property type="term" value="F:metal ion binding"/>
    <property type="evidence" value="ECO:0007669"/>
    <property type="project" value="UniProtKB-KW"/>
</dbReference>
<dbReference type="PANTHER" id="PTHR46030:SF1">
    <property type="entry name" value="ALPHA-KETOGLUTARATE-DEPENDENT DIOXYGENASE ALKB HOMOLOG 6"/>
    <property type="match status" value="1"/>
</dbReference>
<keyword evidence="4 10" id="KW-0223">Dioxygenase</keyword>
<feature type="region of interest" description="Disordered" evidence="8">
    <location>
        <begin position="15"/>
        <end position="47"/>
    </location>
</feature>
<comment type="caution">
    <text evidence="10">The sequence shown here is derived from an EMBL/GenBank/DDBJ whole genome shotgun (WGS) entry which is preliminary data.</text>
</comment>
<evidence type="ECO:0000256" key="4">
    <source>
        <dbReference type="ARBA" id="ARBA00022964"/>
    </source>
</evidence>
<comment type="similarity">
    <text evidence="2">Belongs to the alkB family.</text>
</comment>
<dbReference type="GO" id="GO:0005634">
    <property type="term" value="C:nucleus"/>
    <property type="evidence" value="ECO:0007669"/>
    <property type="project" value="UniProtKB-SubCell"/>
</dbReference>
<sequence>MTTINFQELRRRERQRIRSTKTVDSSRAIANNDSAPSVAVNDESQPQQQNVCALTPFETLLPQNKLSEDIHQIQSAANIDSVFYAKQFLAPKMLDDAMTWLQTIPDYSQTSASNRTITGLTEEEMSLQHNGKWTRLKHARRKVALFDGTLSSYELPPILQRISNTLVSIGAFPSTNPPNHVLVNEYQPGEGIMPHTDGPAYDSCTATISLGGSDVIFKLRPRQHFTAHEHCDQARNVQQKLDLILHGNGSLIVFRDDAYLEHTHEISEGVFEETTESGTCGNDLSGGTIVKRGYRISLTFRCKKVKKSTKVMEVI</sequence>
<evidence type="ECO:0000256" key="8">
    <source>
        <dbReference type="SAM" id="MobiDB-lite"/>
    </source>
</evidence>
<evidence type="ECO:0000256" key="3">
    <source>
        <dbReference type="ARBA" id="ARBA00022723"/>
    </source>
</evidence>
<dbReference type="Pfam" id="PF13532">
    <property type="entry name" value="2OG-FeII_Oxy_2"/>
    <property type="match status" value="1"/>
</dbReference>
<evidence type="ECO:0000256" key="7">
    <source>
        <dbReference type="ARBA" id="ARBA00023242"/>
    </source>
</evidence>
<keyword evidence="7" id="KW-0539">Nucleus</keyword>
<evidence type="ECO:0000259" key="9">
    <source>
        <dbReference type="PROSITE" id="PS51471"/>
    </source>
</evidence>
<dbReference type="InterPro" id="IPR037151">
    <property type="entry name" value="AlkB-like_sf"/>
</dbReference>
<evidence type="ECO:0000313" key="11">
    <source>
        <dbReference type="Proteomes" id="UP001224775"/>
    </source>
</evidence>
<comment type="subcellular location">
    <subcellularLocation>
        <location evidence="1">Nucleus</location>
    </subcellularLocation>
</comment>
<dbReference type="Gene3D" id="2.60.120.590">
    <property type="entry name" value="Alpha-ketoglutarate-dependent dioxygenase AlkB-like"/>
    <property type="match status" value="1"/>
</dbReference>
<dbReference type="InterPro" id="IPR027450">
    <property type="entry name" value="AlkB-like"/>
</dbReference>